<evidence type="ECO:0000313" key="2">
    <source>
        <dbReference type="EMBL" id="VDO73459.1"/>
    </source>
</evidence>
<evidence type="ECO:0000313" key="3">
    <source>
        <dbReference type="Proteomes" id="UP000269396"/>
    </source>
</evidence>
<reference evidence="2 3" key="1">
    <citation type="submission" date="2018-11" db="EMBL/GenBank/DDBJ databases">
        <authorList>
            <consortium name="Pathogen Informatics"/>
        </authorList>
    </citation>
    <scope>NUCLEOTIDE SEQUENCE [LARGE SCALE GENOMIC DNA]</scope>
    <source>
        <strain evidence="2">Denwood</strain>
        <strain evidence="3">Denwood, Zambia</strain>
    </source>
</reference>
<dbReference type="Proteomes" id="UP000050791">
    <property type="component" value="Unassembled WGS sequence"/>
</dbReference>
<sequence length="122" mass="13701">MVSKCTCSIDHSCHVRDKQTGLIILFTIILDVDCRSLWLSVQQHMVSPSLDADYKNEYSTLKMLCINKIISSNGYLNTNKANFISGVLGIVWEHMLQNLIQSNGSSNSPANIESNDHEKEEI</sequence>
<reference evidence="4" key="2">
    <citation type="submission" date="2023-11" db="UniProtKB">
        <authorList>
            <consortium name="WormBaseParasite"/>
        </authorList>
    </citation>
    <scope>IDENTIFICATION</scope>
</reference>
<feature type="region of interest" description="Disordered" evidence="1">
    <location>
        <begin position="103"/>
        <end position="122"/>
    </location>
</feature>
<evidence type="ECO:0000256" key="1">
    <source>
        <dbReference type="SAM" id="MobiDB-lite"/>
    </source>
</evidence>
<evidence type="ECO:0000313" key="4">
    <source>
        <dbReference type="WBParaSite" id="SMTH1_47170.1"/>
    </source>
</evidence>
<accession>A0A183NFF3</accession>
<dbReference type="AlphaFoldDB" id="A0A183NFF3"/>
<organism evidence="2 3">
    <name type="scientific">Schistosoma mattheei</name>
    <dbReference type="NCBI Taxonomy" id="31246"/>
    <lineage>
        <taxon>Eukaryota</taxon>
        <taxon>Metazoa</taxon>
        <taxon>Spiralia</taxon>
        <taxon>Lophotrochozoa</taxon>
        <taxon>Platyhelminthes</taxon>
        <taxon>Trematoda</taxon>
        <taxon>Digenea</taxon>
        <taxon>Strigeidida</taxon>
        <taxon>Schistosomatoidea</taxon>
        <taxon>Schistosomatidae</taxon>
        <taxon>Schistosoma</taxon>
    </lineage>
</organism>
<dbReference type="Proteomes" id="UP000269396">
    <property type="component" value="Unassembled WGS sequence"/>
</dbReference>
<name>A0A183NFF3_9TREM</name>
<keyword evidence="3" id="KW-1185">Reference proteome</keyword>
<gene>
    <name evidence="2" type="ORF">SMTD_LOCUS839</name>
</gene>
<dbReference type="EMBL" id="UZAL01000838">
    <property type="protein sequence ID" value="VDO73459.1"/>
    <property type="molecule type" value="Genomic_DNA"/>
</dbReference>
<dbReference type="WBParaSite" id="SMTH1_47170.1">
    <property type="protein sequence ID" value="SMTH1_47170.1"/>
    <property type="gene ID" value="SMTH1_47170"/>
</dbReference>
<proteinExistence type="predicted"/>
<protein>
    <submittedName>
        <fullName evidence="2 4">Uncharacterized protein</fullName>
    </submittedName>
</protein>
<feature type="compositionally biased region" description="Polar residues" evidence="1">
    <location>
        <begin position="103"/>
        <end position="113"/>
    </location>
</feature>